<dbReference type="EMBL" id="JBHRSK010000001">
    <property type="protein sequence ID" value="MFC2966528.1"/>
    <property type="molecule type" value="Genomic_DNA"/>
</dbReference>
<dbReference type="Proteomes" id="UP001595443">
    <property type="component" value="Unassembled WGS sequence"/>
</dbReference>
<sequence length="275" mass="30066">MKPGRTLAARPVSDLVWPLGCPQRLIGARVGDMAPGDHLIVRPSGRLWLPGALAGIAARKSLLITEPEARHGRHMRRARRAHRRFHRVLSSNAALLDAIPNGLFFPAGSTRLADGAALDLTKTRMLSLIAPPQRELEGHALRHRCAEWLGNIGSDADVMGHGYRPLARKADGLACYRFSLVIEPVREPGYFSEQLVDALLCKTVPIYWGAPDIADHFDPAGLLVCDSFDDIKVAVARLIPGDYVERAEAIERNRALAADYADVEGRVARAIAETL</sequence>
<dbReference type="RefSeq" id="WP_377830725.1">
    <property type="nucleotide sequence ID" value="NZ_JBHRSK010000001.1"/>
</dbReference>
<comment type="caution">
    <text evidence="1">The sequence shown here is derived from an EMBL/GenBank/DDBJ whole genome shotgun (WGS) entry which is preliminary data.</text>
</comment>
<proteinExistence type="predicted"/>
<evidence type="ECO:0000313" key="1">
    <source>
        <dbReference type="EMBL" id="MFC2966528.1"/>
    </source>
</evidence>
<organism evidence="1 2">
    <name type="scientific">Acidimangrovimonas pyrenivorans</name>
    <dbReference type="NCBI Taxonomy" id="2030798"/>
    <lineage>
        <taxon>Bacteria</taxon>
        <taxon>Pseudomonadati</taxon>
        <taxon>Pseudomonadota</taxon>
        <taxon>Alphaproteobacteria</taxon>
        <taxon>Rhodobacterales</taxon>
        <taxon>Paracoccaceae</taxon>
        <taxon>Acidimangrovimonas</taxon>
    </lineage>
</organism>
<evidence type="ECO:0008006" key="3">
    <source>
        <dbReference type="Google" id="ProtNLM"/>
    </source>
</evidence>
<dbReference type="InterPro" id="IPR038577">
    <property type="entry name" value="GT10-like_C_sf"/>
</dbReference>
<dbReference type="Gene3D" id="3.40.50.11660">
    <property type="entry name" value="Glycosyl transferase family 10, C-terminal domain"/>
    <property type="match status" value="1"/>
</dbReference>
<reference evidence="2" key="1">
    <citation type="journal article" date="2019" name="Int. J. Syst. Evol. Microbiol.">
        <title>The Global Catalogue of Microorganisms (GCM) 10K type strain sequencing project: providing services to taxonomists for standard genome sequencing and annotation.</title>
        <authorList>
            <consortium name="The Broad Institute Genomics Platform"/>
            <consortium name="The Broad Institute Genome Sequencing Center for Infectious Disease"/>
            <person name="Wu L."/>
            <person name="Ma J."/>
        </authorList>
    </citation>
    <scope>NUCLEOTIDE SEQUENCE [LARGE SCALE GENOMIC DNA]</scope>
    <source>
        <strain evidence="2">KCTC 62192</strain>
    </source>
</reference>
<keyword evidence="2" id="KW-1185">Reference proteome</keyword>
<protein>
    <recommendedName>
        <fullName evidence="3">Glycosyltransferase family 10 (Fucosyltransferase) C-term</fullName>
    </recommendedName>
</protein>
<dbReference type="SUPFAM" id="SSF53756">
    <property type="entry name" value="UDP-Glycosyltransferase/glycogen phosphorylase"/>
    <property type="match status" value="1"/>
</dbReference>
<evidence type="ECO:0000313" key="2">
    <source>
        <dbReference type="Proteomes" id="UP001595443"/>
    </source>
</evidence>
<gene>
    <name evidence="1" type="ORF">ACFOES_00325</name>
</gene>
<name>A0ABV7ABU0_9RHOB</name>
<accession>A0ABV7ABU0</accession>